<protein>
    <submittedName>
        <fullName evidence="1">Uncharacterized protein</fullName>
    </submittedName>
</protein>
<name>A0A6A6S9T4_9PLEO</name>
<dbReference type="AlphaFoldDB" id="A0A6A6S9T4"/>
<accession>A0A6A6S9T4</accession>
<evidence type="ECO:0000313" key="2">
    <source>
        <dbReference type="Proteomes" id="UP000799753"/>
    </source>
</evidence>
<proteinExistence type="predicted"/>
<organism evidence="1 2">
    <name type="scientific">Massarina eburnea CBS 473.64</name>
    <dbReference type="NCBI Taxonomy" id="1395130"/>
    <lineage>
        <taxon>Eukaryota</taxon>
        <taxon>Fungi</taxon>
        <taxon>Dikarya</taxon>
        <taxon>Ascomycota</taxon>
        <taxon>Pezizomycotina</taxon>
        <taxon>Dothideomycetes</taxon>
        <taxon>Pleosporomycetidae</taxon>
        <taxon>Pleosporales</taxon>
        <taxon>Massarineae</taxon>
        <taxon>Massarinaceae</taxon>
        <taxon>Massarina</taxon>
    </lineage>
</organism>
<sequence length="214" mass="24831">MSRHRREVISAGPNGALPPKSLMREKAFDTFENRSLEIKWFIKVPVDKYSLLQSKYQLDANKLLGHQMKYFDRGDREFVSSSRRDRELKESVICPWKSDVATMIIHRGYTEESGTTQESMIPRGVLVVGCTICSSSCHLYQLMDKKDRRIDSRRDTGKRMFAKAVLGAWKELIDVLPPPKEPKEFIREKSSMRWSLFVGKEKKQERKADVSGRD</sequence>
<reference evidence="1" key="1">
    <citation type="journal article" date="2020" name="Stud. Mycol.">
        <title>101 Dothideomycetes genomes: a test case for predicting lifestyles and emergence of pathogens.</title>
        <authorList>
            <person name="Haridas S."/>
            <person name="Albert R."/>
            <person name="Binder M."/>
            <person name="Bloem J."/>
            <person name="Labutti K."/>
            <person name="Salamov A."/>
            <person name="Andreopoulos B."/>
            <person name="Baker S."/>
            <person name="Barry K."/>
            <person name="Bills G."/>
            <person name="Bluhm B."/>
            <person name="Cannon C."/>
            <person name="Castanera R."/>
            <person name="Culley D."/>
            <person name="Daum C."/>
            <person name="Ezra D."/>
            <person name="Gonzalez J."/>
            <person name="Henrissat B."/>
            <person name="Kuo A."/>
            <person name="Liang C."/>
            <person name="Lipzen A."/>
            <person name="Lutzoni F."/>
            <person name="Magnuson J."/>
            <person name="Mondo S."/>
            <person name="Nolan M."/>
            <person name="Ohm R."/>
            <person name="Pangilinan J."/>
            <person name="Park H.-J."/>
            <person name="Ramirez L."/>
            <person name="Alfaro M."/>
            <person name="Sun H."/>
            <person name="Tritt A."/>
            <person name="Yoshinaga Y."/>
            <person name="Zwiers L.-H."/>
            <person name="Turgeon B."/>
            <person name="Goodwin S."/>
            <person name="Spatafora J."/>
            <person name="Crous P."/>
            <person name="Grigoriev I."/>
        </authorList>
    </citation>
    <scope>NUCLEOTIDE SEQUENCE</scope>
    <source>
        <strain evidence="1">CBS 473.64</strain>
    </source>
</reference>
<evidence type="ECO:0000313" key="1">
    <source>
        <dbReference type="EMBL" id="KAF2644509.1"/>
    </source>
</evidence>
<dbReference type="EMBL" id="MU006778">
    <property type="protein sequence ID" value="KAF2644509.1"/>
    <property type="molecule type" value="Genomic_DNA"/>
</dbReference>
<dbReference type="Proteomes" id="UP000799753">
    <property type="component" value="Unassembled WGS sequence"/>
</dbReference>
<keyword evidence="2" id="KW-1185">Reference proteome</keyword>
<gene>
    <name evidence="1" type="ORF">P280DRAFT_513982</name>
</gene>